<feature type="transmembrane region" description="Helical" evidence="1">
    <location>
        <begin position="737"/>
        <end position="757"/>
    </location>
</feature>
<proteinExistence type="predicted"/>
<organism evidence="3 4">
    <name type="scientific">Brasilonema bromeliae SPC951</name>
    <dbReference type="NCBI Taxonomy" id="385972"/>
    <lineage>
        <taxon>Bacteria</taxon>
        <taxon>Bacillati</taxon>
        <taxon>Cyanobacteriota</taxon>
        <taxon>Cyanophyceae</taxon>
        <taxon>Nostocales</taxon>
        <taxon>Scytonemataceae</taxon>
        <taxon>Brasilonema</taxon>
        <taxon>Bromeliae group (in: Brasilonema)</taxon>
    </lineage>
</organism>
<dbReference type="PANTHER" id="PTHR46312:SF2">
    <property type="entry name" value="NUCLEOTIDE-BINDING OLIGOMERIZATION DOMAIN-CONTAINING PROTEIN 2-LIKE"/>
    <property type="match status" value="1"/>
</dbReference>
<accession>A0ABX1P551</accession>
<dbReference type="PANTHER" id="PTHR46312">
    <property type="entry name" value="NACHT DOMAIN-CONTAINING PROTEIN"/>
    <property type="match status" value="1"/>
</dbReference>
<keyword evidence="1" id="KW-1133">Transmembrane helix</keyword>
<dbReference type="SUPFAM" id="SSF52540">
    <property type="entry name" value="P-loop containing nucleoside triphosphate hydrolases"/>
    <property type="match status" value="1"/>
</dbReference>
<dbReference type="Gene3D" id="3.40.50.300">
    <property type="entry name" value="P-loop containing nucleotide triphosphate hydrolases"/>
    <property type="match status" value="1"/>
</dbReference>
<feature type="transmembrane region" description="Helical" evidence="1">
    <location>
        <begin position="764"/>
        <end position="785"/>
    </location>
</feature>
<evidence type="ECO:0000259" key="2">
    <source>
        <dbReference type="PROSITE" id="PS50837"/>
    </source>
</evidence>
<protein>
    <recommendedName>
        <fullName evidence="2">NACHT domain-containing protein</fullName>
    </recommendedName>
</protein>
<dbReference type="InterPro" id="IPR007111">
    <property type="entry name" value="NACHT_NTPase"/>
</dbReference>
<feature type="transmembrane region" description="Helical" evidence="1">
    <location>
        <begin position="653"/>
        <end position="669"/>
    </location>
</feature>
<feature type="transmembrane region" description="Helical" evidence="1">
    <location>
        <begin position="536"/>
        <end position="556"/>
    </location>
</feature>
<evidence type="ECO:0000313" key="3">
    <source>
        <dbReference type="EMBL" id="NMG18740.1"/>
    </source>
</evidence>
<keyword evidence="1" id="KW-0812">Transmembrane</keyword>
<name>A0ABX1P551_9CYAN</name>
<keyword evidence="4" id="KW-1185">Reference proteome</keyword>
<feature type="domain" description="NACHT" evidence="2">
    <location>
        <begin position="144"/>
        <end position="233"/>
    </location>
</feature>
<dbReference type="PROSITE" id="PS50837">
    <property type="entry name" value="NACHT"/>
    <property type="match status" value="1"/>
</dbReference>
<feature type="transmembrane region" description="Helical" evidence="1">
    <location>
        <begin position="568"/>
        <end position="587"/>
    </location>
</feature>
<evidence type="ECO:0000313" key="4">
    <source>
        <dbReference type="Proteomes" id="UP000718564"/>
    </source>
</evidence>
<gene>
    <name evidence="3" type="ORF">DP116_04475</name>
</gene>
<keyword evidence="1" id="KW-0472">Membrane</keyword>
<dbReference type="RefSeq" id="WP_169154028.1">
    <property type="nucleotide sequence ID" value="NZ_CAWPJE010000359.1"/>
</dbReference>
<dbReference type="EMBL" id="QMEB01000020">
    <property type="protein sequence ID" value="NMG18740.1"/>
    <property type="molecule type" value="Genomic_DNA"/>
</dbReference>
<sequence length="855" mass="97376">MNESSPFNPQQHLNVSDGSSIKDSQLGGIAGQDLNVTQIQGSVVNLSIYDRIDGSKAVIKPKFLTRYEYRQRQALLRNIKKIWITDYLKKSLHSKALIELQLEARPDVVPGRITNTDEFPEEHSQPLSEKTSAIHLFKETEEGETLLILGEPGSGKTTILLRIAQDLITQAEKNVGQFIPVVLNLSSWASERQSIGDWLVQELDSKYLVPKALSKKWIENQDLILLLDGLDEVKANRREACVQAVNEFRKSHGLTQIVISSRIRDYEALSSRLQVQSAVCLKSLTQEQIKQYLDRAGGQLEGVKTLLQEDEALHELAKSPLTLSVIALAYRGIPAEELPHYGSIEERRKRLFDAYIERMFRRKEVEKKYPNYGSIEERRKHLLDAYIERMFRRKGVEKKYPKAKVKHYLSWLAQELNRTSQSIFLIEHMQPSWLPSNQRRKYQWGNVITFIIATFFIFLFTNYIPQNISIISTGEQIHHLVLERIIKSIFIGLWIFGFNQKEIKTFETIKSPFQLIRILTVSKALMTTKNILCQSFLYSLIYGAYCATLSGLYVWTQPSLIKPSNPEFAWVIGIIIGLIVGPIIGFITGFLGHYSGISGLIFSLIYSVYFYFIEDPQKFIQNDKPETLFVRAALGYLIGIILGLLARFGKNKSIIFGIIVSLSYGLLYLDENLYADFSKNESNSVPTERRILEGLNDGLFPGMFTGLFVHWTEGMQGPEIETKIEPNQGIWKSASSAMFIGIIVTPVFGVIHGPIYLMAKKFNLFLLVLNALSFGAFIGLVSGGGQACIRHFTLRFLLWRKGNIPWNYVRFLDYATDLIFLQKVGGGYIFIHRMLMEHFAQMSGQEATQLTTEEG</sequence>
<dbReference type="InterPro" id="IPR003593">
    <property type="entry name" value="AAA+_ATPase"/>
</dbReference>
<comment type="caution">
    <text evidence="3">The sequence shown here is derived from an EMBL/GenBank/DDBJ whole genome shotgun (WGS) entry which is preliminary data.</text>
</comment>
<dbReference type="SMART" id="SM00382">
    <property type="entry name" value="AAA"/>
    <property type="match status" value="1"/>
</dbReference>
<evidence type="ECO:0000256" key="1">
    <source>
        <dbReference type="SAM" id="Phobius"/>
    </source>
</evidence>
<dbReference type="InterPro" id="IPR027417">
    <property type="entry name" value="P-loop_NTPase"/>
</dbReference>
<reference evidence="3 4" key="1">
    <citation type="submission" date="2018-06" db="EMBL/GenBank/DDBJ databases">
        <title>Comparative genomics of Brasilonema spp. strains.</title>
        <authorList>
            <person name="Alvarenga D.O."/>
            <person name="Fiore M.F."/>
            <person name="Varani A.M."/>
        </authorList>
    </citation>
    <scope>NUCLEOTIDE SEQUENCE [LARGE SCALE GENOMIC DNA]</scope>
    <source>
        <strain evidence="3 4">SPC951</strain>
    </source>
</reference>
<feature type="transmembrane region" description="Helical" evidence="1">
    <location>
        <begin position="444"/>
        <end position="464"/>
    </location>
</feature>
<dbReference type="Pfam" id="PF05729">
    <property type="entry name" value="NACHT"/>
    <property type="match status" value="1"/>
</dbReference>
<feature type="transmembrane region" description="Helical" evidence="1">
    <location>
        <begin position="594"/>
        <end position="613"/>
    </location>
</feature>
<dbReference type="Proteomes" id="UP000718564">
    <property type="component" value="Unassembled WGS sequence"/>
</dbReference>
<feature type="transmembrane region" description="Helical" evidence="1">
    <location>
        <begin position="628"/>
        <end position="646"/>
    </location>
</feature>